<dbReference type="OrthoDB" id="73846at2759"/>
<comment type="similarity">
    <text evidence="1">Belongs to the ketopantoate reductase family.</text>
</comment>
<evidence type="ECO:0000259" key="4">
    <source>
        <dbReference type="Pfam" id="PF02558"/>
    </source>
</evidence>
<dbReference type="AlphaFoldDB" id="A0A2T3AV11"/>
<feature type="domain" description="Ketopantoate reductase C-terminal" evidence="5">
    <location>
        <begin position="251"/>
        <end position="383"/>
    </location>
</feature>
<feature type="domain" description="Ketopantoate reductase N-terminal" evidence="4">
    <location>
        <begin position="22"/>
        <end position="185"/>
    </location>
</feature>
<dbReference type="PANTHER" id="PTHR43765:SF2">
    <property type="entry name" value="2-DEHYDROPANTOATE 2-REDUCTASE"/>
    <property type="match status" value="1"/>
</dbReference>
<evidence type="ECO:0000256" key="2">
    <source>
        <dbReference type="ARBA" id="ARBA00022857"/>
    </source>
</evidence>
<proteinExistence type="inferred from homology"/>
<dbReference type="GO" id="GO:0005739">
    <property type="term" value="C:mitochondrion"/>
    <property type="evidence" value="ECO:0007669"/>
    <property type="project" value="TreeGrafter"/>
</dbReference>
<evidence type="ECO:0000256" key="3">
    <source>
        <dbReference type="ARBA" id="ARBA00023002"/>
    </source>
</evidence>
<dbReference type="Proteomes" id="UP000241818">
    <property type="component" value="Unassembled WGS sequence"/>
</dbReference>
<sequence>MNFQERIIAPNPALDVPISNTIHILGTGPVGKFIAHSLAGIPEAPPVTLLMHRPSLMQQWHEEGGTIKLLRNGEINTKSGFNIESSAGFHPTPPGRKFSGVGRNLSSGPQDTIIENLIVTTEGYTTVSALTAIKHRLRYNSTICFIQDGLGIVDHVNSSVFPDPMTRPNYMLGNISHDLQSTENKYTVVEKRSGTIPLTIIPRANQGAQIKKEGLSIRRIDLGWPARSKYLMRTLSRTPELGAVGFRPQEFYRMQLEKLAINSVIGPVSVVYECFNDQLLYNYQVSRTIKLLLKEISLILRSLPEVSRISSVDKQFSAERLERLVVSVINKTGKNRTSMLQAVLDGNKTNIDFYNGYLLRRAAELGIDCPRLELIVSMVKGKQNMKSREKNSYIPFANGF</sequence>
<dbReference type="Pfam" id="PF02558">
    <property type="entry name" value="ApbA"/>
    <property type="match status" value="1"/>
</dbReference>
<dbReference type="STRING" id="857342.A0A2T3AV11"/>
<protein>
    <recommendedName>
        <fullName evidence="8">Ketopantoate reductase C-terminal domain-containing protein</fullName>
    </recommendedName>
</protein>
<dbReference type="InterPro" id="IPR008927">
    <property type="entry name" value="6-PGluconate_DH-like_C_sf"/>
</dbReference>
<keyword evidence="3" id="KW-0560">Oxidoreductase</keyword>
<dbReference type="EMBL" id="KZ679015">
    <property type="protein sequence ID" value="PSS12463.1"/>
    <property type="molecule type" value="Genomic_DNA"/>
</dbReference>
<reference evidence="6 7" key="1">
    <citation type="journal article" date="2018" name="New Phytol.">
        <title>Comparative genomics and transcriptomics depict ericoid mycorrhizal fungi as versatile saprotrophs and plant mutualists.</title>
        <authorList>
            <person name="Martino E."/>
            <person name="Morin E."/>
            <person name="Grelet G.A."/>
            <person name="Kuo A."/>
            <person name="Kohler A."/>
            <person name="Daghino S."/>
            <person name="Barry K.W."/>
            <person name="Cichocki N."/>
            <person name="Clum A."/>
            <person name="Dockter R.B."/>
            <person name="Hainaut M."/>
            <person name="Kuo R.C."/>
            <person name="LaButti K."/>
            <person name="Lindahl B.D."/>
            <person name="Lindquist E.A."/>
            <person name="Lipzen A."/>
            <person name="Khouja H.R."/>
            <person name="Magnuson J."/>
            <person name="Murat C."/>
            <person name="Ohm R.A."/>
            <person name="Singer S.W."/>
            <person name="Spatafora J.W."/>
            <person name="Wang M."/>
            <person name="Veneault-Fourrey C."/>
            <person name="Henrissat B."/>
            <person name="Grigoriev I.V."/>
            <person name="Martin F.M."/>
            <person name="Perotto S."/>
        </authorList>
    </citation>
    <scope>NUCLEOTIDE SEQUENCE [LARGE SCALE GENOMIC DNA]</scope>
    <source>
        <strain evidence="6 7">ATCC 22711</strain>
    </source>
</reference>
<keyword evidence="2" id="KW-0521">NADP</keyword>
<dbReference type="InterPro" id="IPR013752">
    <property type="entry name" value="KPA_reductase"/>
</dbReference>
<keyword evidence="7" id="KW-1185">Reference proteome</keyword>
<dbReference type="GO" id="GO:0008677">
    <property type="term" value="F:2-dehydropantoate 2-reductase activity"/>
    <property type="evidence" value="ECO:0007669"/>
    <property type="project" value="TreeGrafter"/>
</dbReference>
<evidence type="ECO:0000256" key="1">
    <source>
        <dbReference type="ARBA" id="ARBA00007870"/>
    </source>
</evidence>
<gene>
    <name evidence="6" type="ORF">M430DRAFT_36585</name>
</gene>
<dbReference type="FunCoup" id="A0A2T3AV11">
    <property type="interactions" value="16"/>
</dbReference>
<evidence type="ECO:0000313" key="6">
    <source>
        <dbReference type="EMBL" id="PSS12463.1"/>
    </source>
</evidence>
<dbReference type="Gene3D" id="3.40.50.720">
    <property type="entry name" value="NAD(P)-binding Rossmann-like Domain"/>
    <property type="match status" value="1"/>
</dbReference>
<evidence type="ECO:0000313" key="7">
    <source>
        <dbReference type="Proteomes" id="UP000241818"/>
    </source>
</evidence>
<dbReference type="Pfam" id="PF08546">
    <property type="entry name" value="ApbA_C"/>
    <property type="match status" value="1"/>
</dbReference>
<dbReference type="SUPFAM" id="SSF48179">
    <property type="entry name" value="6-phosphogluconate dehydrogenase C-terminal domain-like"/>
    <property type="match status" value="1"/>
</dbReference>
<evidence type="ECO:0008006" key="8">
    <source>
        <dbReference type="Google" id="ProtNLM"/>
    </source>
</evidence>
<dbReference type="RefSeq" id="XP_024718461.1">
    <property type="nucleotide sequence ID" value="XM_024866956.1"/>
</dbReference>
<name>A0A2T3AV11_AMORE</name>
<dbReference type="GO" id="GO:0050661">
    <property type="term" value="F:NADP binding"/>
    <property type="evidence" value="ECO:0007669"/>
    <property type="project" value="TreeGrafter"/>
</dbReference>
<organism evidence="6 7">
    <name type="scientific">Amorphotheca resinae ATCC 22711</name>
    <dbReference type="NCBI Taxonomy" id="857342"/>
    <lineage>
        <taxon>Eukaryota</taxon>
        <taxon>Fungi</taxon>
        <taxon>Dikarya</taxon>
        <taxon>Ascomycota</taxon>
        <taxon>Pezizomycotina</taxon>
        <taxon>Leotiomycetes</taxon>
        <taxon>Helotiales</taxon>
        <taxon>Amorphothecaceae</taxon>
        <taxon>Amorphotheca</taxon>
    </lineage>
</organism>
<dbReference type="InterPro" id="IPR050838">
    <property type="entry name" value="Ketopantoate_reductase"/>
</dbReference>
<dbReference type="PANTHER" id="PTHR43765">
    <property type="entry name" value="2-DEHYDROPANTOATE 2-REDUCTASE-RELATED"/>
    <property type="match status" value="1"/>
</dbReference>
<evidence type="ECO:0000259" key="5">
    <source>
        <dbReference type="Pfam" id="PF08546"/>
    </source>
</evidence>
<dbReference type="InterPro" id="IPR013328">
    <property type="entry name" value="6PGD_dom2"/>
</dbReference>
<dbReference type="InterPro" id="IPR013332">
    <property type="entry name" value="KPR_N"/>
</dbReference>
<dbReference type="Gene3D" id="1.10.1040.10">
    <property type="entry name" value="N-(1-d-carboxylethyl)-l-norvaline Dehydrogenase, domain 2"/>
    <property type="match status" value="1"/>
</dbReference>
<dbReference type="InParanoid" id="A0A2T3AV11"/>
<accession>A0A2T3AV11</accession>
<dbReference type="GeneID" id="36575037"/>